<sequence>MTDLAQLNYNPDVLSCLANLSNDEVFTPPDVVNQMLDRLPERLWSDPNAKFLDPVSKSGVFLREIAKRLIKGLETQIPDLQTRLNHIFSQQLYGIAITELTALLSRRSLYCAKKANSEYSICTVFETEEGNIFKPKVEHKWENGKCSECGAAQAVYDRFDHQENHAYAFIHQQARKELGLETMKFDVIIGNPPYQLSDGGAQASAAPIYHKFIQQAKKLNPDYLIMITPSRWFAGGKGLDEFRDEMLNDKRIKEIHDYPNAADCFPGVEIKGGVNYFLWEKQYQGDCLIATYESGKMISQMQRPLKEQGLDIFVRYNEGISILRKVLAFKEESFSELVSSRKPFGLATNIKGETSPYKMQSAVKLYQNKGIGYFERKNILTNKHWIDKEKVIMPYAVGSGDSKTDQIKPIYAEIGSACTETYLVVGPFDDAKTCENVISYIKTRFFHFMLTLKKNTQHTTSKTFELVPTQDFSKSWNDKELYQKYRLTESEVQYIEEIVLPNKELGDE</sequence>
<keyword evidence="4" id="KW-0949">S-adenosyl-L-methionine</keyword>
<dbReference type="Proteomes" id="UP000078358">
    <property type="component" value="Unassembled WGS sequence"/>
</dbReference>
<dbReference type="PRINTS" id="PR00507">
    <property type="entry name" value="N12N6MTFRASE"/>
</dbReference>
<dbReference type="GO" id="GO:0009007">
    <property type="term" value="F:site-specific DNA-methyltransferase (adenine-specific) activity"/>
    <property type="evidence" value="ECO:0007669"/>
    <property type="project" value="UniProtKB-EC"/>
</dbReference>
<organism evidence="9 10">
    <name type="scientific">Bibersteinia trehalosi Y31</name>
    <dbReference type="NCBI Taxonomy" id="1261658"/>
    <lineage>
        <taxon>Bacteria</taxon>
        <taxon>Pseudomonadati</taxon>
        <taxon>Pseudomonadota</taxon>
        <taxon>Gammaproteobacteria</taxon>
        <taxon>Pasteurellales</taxon>
        <taxon>Pasteurellaceae</taxon>
        <taxon>Bibersteinia</taxon>
    </lineage>
</organism>
<proteinExistence type="predicted"/>
<dbReference type="Gene3D" id="3.40.50.150">
    <property type="entry name" value="Vaccinia Virus protein VP39"/>
    <property type="match status" value="1"/>
</dbReference>
<keyword evidence="2" id="KW-0489">Methyltransferase</keyword>
<gene>
    <name evidence="9" type="ORF">F480_06950</name>
</gene>
<evidence type="ECO:0000256" key="3">
    <source>
        <dbReference type="ARBA" id="ARBA00022679"/>
    </source>
</evidence>
<dbReference type="EMBL" id="JACI01000002">
    <property type="protein sequence ID" value="OAQ14124.1"/>
    <property type="molecule type" value="Genomic_DNA"/>
</dbReference>
<dbReference type="RefSeq" id="WP_064318612.1">
    <property type="nucleotide sequence ID" value="NZ_JACI01000002.1"/>
</dbReference>
<dbReference type="PROSITE" id="PS00092">
    <property type="entry name" value="N6_MTASE"/>
    <property type="match status" value="1"/>
</dbReference>
<accession>A0A179CW43</accession>
<evidence type="ECO:0000256" key="7">
    <source>
        <dbReference type="ARBA" id="ARBA00047942"/>
    </source>
</evidence>
<evidence type="ECO:0000313" key="10">
    <source>
        <dbReference type="Proteomes" id="UP000078358"/>
    </source>
</evidence>
<evidence type="ECO:0000256" key="6">
    <source>
        <dbReference type="ARBA" id="ARBA00023125"/>
    </source>
</evidence>
<dbReference type="InterPro" id="IPR029063">
    <property type="entry name" value="SAM-dependent_MTases_sf"/>
</dbReference>
<keyword evidence="5" id="KW-0680">Restriction system</keyword>
<keyword evidence="9" id="KW-0255">Endonuclease</keyword>
<dbReference type="PATRIC" id="fig|1261658.3.peg.1381"/>
<dbReference type="AlphaFoldDB" id="A0A179CW43"/>
<dbReference type="EC" id="2.1.1.72" evidence="1"/>
<dbReference type="InterPro" id="IPR002052">
    <property type="entry name" value="DNA_methylase_N6_adenine_CS"/>
</dbReference>
<evidence type="ECO:0000256" key="1">
    <source>
        <dbReference type="ARBA" id="ARBA00011900"/>
    </source>
</evidence>
<dbReference type="SUPFAM" id="SSF53335">
    <property type="entry name" value="S-adenosyl-L-methionine-dependent methyltransferases"/>
    <property type="match status" value="1"/>
</dbReference>
<feature type="domain" description="Type II methyltransferase M.TaqI-like" evidence="8">
    <location>
        <begin position="90"/>
        <end position="265"/>
    </location>
</feature>
<dbReference type="GO" id="GO:0004519">
    <property type="term" value="F:endonuclease activity"/>
    <property type="evidence" value="ECO:0007669"/>
    <property type="project" value="UniProtKB-KW"/>
</dbReference>
<dbReference type="InterPro" id="IPR050953">
    <property type="entry name" value="N4_N6_ade-DNA_methylase"/>
</dbReference>
<dbReference type="REBASE" id="158182">
    <property type="entry name" value="M1.BtrY31ORF6940P"/>
</dbReference>
<keyword evidence="9" id="KW-0540">Nuclease</keyword>
<evidence type="ECO:0000256" key="5">
    <source>
        <dbReference type="ARBA" id="ARBA00022747"/>
    </source>
</evidence>
<comment type="caution">
    <text evidence="9">The sequence shown here is derived from an EMBL/GenBank/DDBJ whole genome shotgun (WGS) entry which is preliminary data.</text>
</comment>
<dbReference type="InterPro" id="IPR011639">
    <property type="entry name" value="MethylTrfase_TaqI-like_dom"/>
</dbReference>
<keyword evidence="9" id="KW-0378">Hydrolase</keyword>
<dbReference type="GO" id="GO:0009307">
    <property type="term" value="P:DNA restriction-modification system"/>
    <property type="evidence" value="ECO:0007669"/>
    <property type="project" value="UniProtKB-KW"/>
</dbReference>
<dbReference type="PANTHER" id="PTHR33841:SF6">
    <property type="entry name" value="TYPE II METHYLTRANSFERASE M.HINDII"/>
    <property type="match status" value="1"/>
</dbReference>
<name>A0A179CW43_BIBTR</name>
<dbReference type="GO" id="GO:0003677">
    <property type="term" value="F:DNA binding"/>
    <property type="evidence" value="ECO:0007669"/>
    <property type="project" value="UniProtKB-KW"/>
</dbReference>
<dbReference type="PANTHER" id="PTHR33841">
    <property type="entry name" value="DNA METHYLTRANSFERASE YEEA-RELATED"/>
    <property type="match status" value="1"/>
</dbReference>
<comment type="catalytic activity">
    <reaction evidence="7">
        <text>a 2'-deoxyadenosine in DNA + S-adenosyl-L-methionine = an N(6)-methyl-2'-deoxyadenosine in DNA + S-adenosyl-L-homocysteine + H(+)</text>
        <dbReference type="Rhea" id="RHEA:15197"/>
        <dbReference type="Rhea" id="RHEA-COMP:12418"/>
        <dbReference type="Rhea" id="RHEA-COMP:12419"/>
        <dbReference type="ChEBI" id="CHEBI:15378"/>
        <dbReference type="ChEBI" id="CHEBI:57856"/>
        <dbReference type="ChEBI" id="CHEBI:59789"/>
        <dbReference type="ChEBI" id="CHEBI:90615"/>
        <dbReference type="ChEBI" id="CHEBI:90616"/>
        <dbReference type="EC" id="2.1.1.72"/>
    </reaction>
</comment>
<evidence type="ECO:0000256" key="4">
    <source>
        <dbReference type="ARBA" id="ARBA00022691"/>
    </source>
</evidence>
<evidence type="ECO:0000256" key="2">
    <source>
        <dbReference type="ARBA" id="ARBA00022603"/>
    </source>
</evidence>
<protein>
    <recommendedName>
        <fullName evidence="1">site-specific DNA-methyltransferase (adenine-specific)</fullName>
        <ecNumber evidence="1">2.1.1.72</ecNumber>
    </recommendedName>
</protein>
<reference evidence="9 10" key="1">
    <citation type="submission" date="2014-01" db="EMBL/GenBank/DDBJ databases">
        <authorList>
            <person name="Zuccon D."/>
        </authorList>
    </citation>
    <scope>NUCLEOTIDE SEQUENCE [LARGE SCALE GENOMIC DNA]</scope>
    <source>
        <strain evidence="9 10">Y31</strain>
    </source>
</reference>
<dbReference type="Pfam" id="PF07669">
    <property type="entry name" value="Eco57I"/>
    <property type="match status" value="1"/>
</dbReference>
<dbReference type="GO" id="GO:0032259">
    <property type="term" value="P:methylation"/>
    <property type="evidence" value="ECO:0007669"/>
    <property type="project" value="UniProtKB-KW"/>
</dbReference>
<keyword evidence="3" id="KW-0808">Transferase</keyword>
<keyword evidence="6" id="KW-0238">DNA-binding</keyword>
<evidence type="ECO:0000259" key="8">
    <source>
        <dbReference type="Pfam" id="PF07669"/>
    </source>
</evidence>
<evidence type="ECO:0000313" key="9">
    <source>
        <dbReference type="EMBL" id="OAQ14124.1"/>
    </source>
</evidence>